<evidence type="ECO:0000256" key="7">
    <source>
        <dbReference type="ARBA" id="ARBA00022989"/>
    </source>
</evidence>
<evidence type="ECO:0000256" key="1">
    <source>
        <dbReference type="ARBA" id="ARBA00004383"/>
    </source>
</evidence>
<evidence type="ECO:0000256" key="2">
    <source>
        <dbReference type="ARBA" id="ARBA00010358"/>
    </source>
</evidence>
<keyword evidence="6" id="KW-0442">Lipid degradation</keyword>
<evidence type="ECO:0000256" key="13">
    <source>
        <dbReference type="SAM" id="Phobius"/>
    </source>
</evidence>
<evidence type="ECO:0000256" key="11">
    <source>
        <dbReference type="ARBA" id="ARBA00030948"/>
    </source>
</evidence>
<comment type="caution">
    <text evidence="14">The sequence shown here is derived from an EMBL/GenBank/DDBJ whole genome shotgun (WGS) entry which is preliminary data.</text>
</comment>
<accession>A0ABT3NA13</accession>
<evidence type="ECO:0000313" key="14">
    <source>
        <dbReference type="EMBL" id="MCW7754300.1"/>
    </source>
</evidence>
<evidence type="ECO:0000256" key="12">
    <source>
        <dbReference type="ARBA" id="ARBA00031542"/>
    </source>
</evidence>
<keyword evidence="8" id="KW-0443">Lipid metabolism</keyword>
<keyword evidence="15" id="KW-1185">Reference proteome</keyword>
<keyword evidence="10" id="KW-0143">Chaperone</keyword>
<proteinExistence type="inferred from homology"/>
<dbReference type="RefSeq" id="WP_265425216.1">
    <property type="nucleotide sequence ID" value="NZ_JAPFPW010000010.1"/>
</dbReference>
<evidence type="ECO:0000256" key="3">
    <source>
        <dbReference type="ARBA" id="ARBA00022475"/>
    </source>
</evidence>
<organism evidence="14 15">
    <name type="scientific">Desulfobotulus pelophilus</name>
    <dbReference type="NCBI Taxonomy" id="2823377"/>
    <lineage>
        <taxon>Bacteria</taxon>
        <taxon>Pseudomonadati</taxon>
        <taxon>Thermodesulfobacteriota</taxon>
        <taxon>Desulfobacteria</taxon>
        <taxon>Desulfobacterales</taxon>
        <taxon>Desulfobacteraceae</taxon>
        <taxon>Desulfobotulus</taxon>
    </lineage>
</organism>
<evidence type="ECO:0000256" key="8">
    <source>
        <dbReference type="ARBA" id="ARBA00023098"/>
    </source>
</evidence>
<keyword evidence="4" id="KW-0997">Cell inner membrane</keyword>
<feature type="transmembrane region" description="Helical" evidence="13">
    <location>
        <begin position="7"/>
        <end position="27"/>
    </location>
</feature>
<comment type="similarity">
    <text evidence="2">Belongs to the lipase chaperone family.</text>
</comment>
<dbReference type="Proteomes" id="UP001209681">
    <property type="component" value="Unassembled WGS sequence"/>
</dbReference>
<dbReference type="InterPro" id="IPR004961">
    <property type="entry name" value="Lipase_chaperone"/>
</dbReference>
<keyword evidence="9 13" id="KW-0472">Membrane</keyword>
<evidence type="ECO:0000256" key="10">
    <source>
        <dbReference type="ARBA" id="ARBA00023186"/>
    </source>
</evidence>
<sequence>MKGYMLHFIRWIGIPVLLLFVVFYFYWENRHEGNEGAFLLEADSQSIFVEAHGAAAGGCAGLFRAEEGFKDPVPHCMMEESPEDVRNLFAWLSQSFGQVRDYAEHMEAVRGWLLENHGKERAEVILSFYRPYIESEMALAAYLALRPFPRTLEDSLVILEDIGNFRMAYLGEEYTKWLFGSEMARTQYRMTRKSIITDPETISREKLHALEELDSLYRLDRDEAPPAEGNAHQRYRELMAVHQADFGRMASEEEKRERIRELRQASFSDDVVAGLEALDQEVRAQQEKENVYRQQKSAMEQNPYLDSVQKEREMEELRNRFFGDDADTIIRRERIEADVKERMETAEKNKG</sequence>
<evidence type="ECO:0000256" key="6">
    <source>
        <dbReference type="ARBA" id="ARBA00022963"/>
    </source>
</evidence>
<keyword evidence="3" id="KW-1003">Cell membrane</keyword>
<evidence type="ECO:0000256" key="5">
    <source>
        <dbReference type="ARBA" id="ARBA00022692"/>
    </source>
</evidence>
<evidence type="ECO:0000256" key="4">
    <source>
        <dbReference type="ARBA" id="ARBA00022519"/>
    </source>
</evidence>
<keyword evidence="7 13" id="KW-1133">Transmembrane helix</keyword>
<gene>
    <name evidence="14" type="ORF">OOT00_09905</name>
</gene>
<reference evidence="14 15" key="1">
    <citation type="submission" date="2022-11" db="EMBL/GenBank/DDBJ databases">
        <title>Desulfobotulus tamanensis H1 sp. nov. - anaerobic, alkaliphilic, sulphate reducing bacterium isolated from terrestrial mud volcano.</title>
        <authorList>
            <person name="Frolova A."/>
            <person name="Merkel A.Y."/>
            <person name="Slobodkin A.I."/>
        </authorList>
    </citation>
    <scope>NUCLEOTIDE SEQUENCE [LARGE SCALE GENOMIC DNA]</scope>
    <source>
        <strain evidence="14 15">H1</strain>
    </source>
</reference>
<keyword evidence="5 13" id="KW-0812">Transmembrane</keyword>
<dbReference type="SUPFAM" id="SSF158855">
    <property type="entry name" value="Lipase chaperone-like"/>
    <property type="match status" value="1"/>
</dbReference>
<dbReference type="Pfam" id="PF03280">
    <property type="entry name" value="Lipase_chap"/>
    <property type="match status" value="1"/>
</dbReference>
<evidence type="ECO:0000313" key="15">
    <source>
        <dbReference type="Proteomes" id="UP001209681"/>
    </source>
</evidence>
<comment type="subcellular location">
    <subcellularLocation>
        <location evidence="1">Cell inner membrane</location>
        <topology evidence="1">Single-pass membrane protein</topology>
        <orientation evidence="1">Periplasmic side</orientation>
    </subcellularLocation>
</comment>
<name>A0ABT3NA13_9BACT</name>
<protein>
    <recommendedName>
        <fullName evidence="11">Lipase helper protein</fullName>
    </recommendedName>
    <alternativeName>
        <fullName evidence="12">Lipase modulator</fullName>
    </alternativeName>
</protein>
<dbReference type="EMBL" id="JAPFPW010000010">
    <property type="protein sequence ID" value="MCW7754300.1"/>
    <property type="molecule type" value="Genomic_DNA"/>
</dbReference>
<evidence type="ECO:0000256" key="9">
    <source>
        <dbReference type="ARBA" id="ARBA00023136"/>
    </source>
</evidence>